<feature type="transmembrane region" description="Helical" evidence="5">
    <location>
        <begin position="27"/>
        <end position="51"/>
    </location>
</feature>
<comment type="subcellular location">
    <subcellularLocation>
        <location evidence="1">Membrane</location>
        <topology evidence="1">Multi-pass membrane protein</topology>
    </subcellularLocation>
</comment>
<proteinExistence type="predicted"/>
<dbReference type="Pfam" id="PF00955">
    <property type="entry name" value="HCO3_cotransp"/>
    <property type="match status" value="1"/>
</dbReference>
<comment type="caution">
    <text evidence="7">The sequence shown here is derived from an EMBL/GenBank/DDBJ whole genome shotgun (WGS) entry which is preliminary data.</text>
</comment>
<dbReference type="EMBL" id="LUCH01022918">
    <property type="protein sequence ID" value="KAF5394022.1"/>
    <property type="molecule type" value="Genomic_DNA"/>
</dbReference>
<dbReference type="PANTHER" id="PTHR11453:SF36">
    <property type="entry name" value="ANION EXCHANGE PROTEIN"/>
    <property type="match status" value="1"/>
</dbReference>
<evidence type="ECO:0000313" key="7">
    <source>
        <dbReference type="EMBL" id="KAF5394022.1"/>
    </source>
</evidence>
<dbReference type="GO" id="GO:0005452">
    <property type="term" value="F:solute:inorganic anion antiporter activity"/>
    <property type="evidence" value="ECO:0007669"/>
    <property type="project" value="InterPro"/>
</dbReference>
<dbReference type="GO" id="GO:0006820">
    <property type="term" value="P:monoatomic anion transport"/>
    <property type="evidence" value="ECO:0007669"/>
    <property type="project" value="InterPro"/>
</dbReference>
<reference evidence="7" key="1">
    <citation type="submission" date="2019-05" db="EMBL/GenBank/DDBJ databases">
        <title>Annotation for the trematode Paragonimus heterotremus.</title>
        <authorList>
            <person name="Choi Y.-J."/>
        </authorList>
    </citation>
    <scope>NUCLEOTIDE SEQUENCE</scope>
    <source>
        <strain evidence="7">LC</strain>
    </source>
</reference>
<evidence type="ECO:0000259" key="6">
    <source>
        <dbReference type="Pfam" id="PF00955"/>
    </source>
</evidence>
<dbReference type="AlphaFoldDB" id="A0A8J4SJP3"/>
<dbReference type="InterPro" id="IPR011531">
    <property type="entry name" value="HCO3_transpt-like_TM_dom"/>
</dbReference>
<keyword evidence="3 5" id="KW-1133">Transmembrane helix</keyword>
<dbReference type="OrthoDB" id="1735926at2759"/>
<name>A0A8J4SJP3_9TREM</name>
<gene>
    <name evidence="7" type="ORF">PHET_12376</name>
</gene>
<evidence type="ECO:0000256" key="4">
    <source>
        <dbReference type="ARBA" id="ARBA00023136"/>
    </source>
</evidence>
<dbReference type="InterPro" id="IPR003020">
    <property type="entry name" value="HCO3_transpt_euk"/>
</dbReference>
<dbReference type="GO" id="GO:0051453">
    <property type="term" value="P:regulation of intracellular pH"/>
    <property type="evidence" value="ECO:0007669"/>
    <property type="project" value="TreeGrafter"/>
</dbReference>
<feature type="domain" description="Bicarbonate transporter-like transmembrane" evidence="6">
    <location>
        <begin position="1"/>
        <end position="78"/>
    </location>
</feature>
<evidence type="ECO:0000256" key="5">
    <source>
        <dbReference type="SAM" id="Phobius"/>
    </source>
</evidence>
<evidence type="ECO:0000256" key="2">
    <source>
        <dbReference type="ARBA" id="ARBA00022692"/>
    </source>
</evidence>
<evidence type="ECO:0000256" key="3">
    <source>
        <dbReference type="ARBA" id="ARBA00022989"/>
    </source>
</evidence>
<organism evidence="7 8">
    <name type="scientific">Paragonimus heterotremus</name>
    <dbReference type="NCBI Taxonomy" id="100268"/>
    <lineage>
        <taxon>Eukaryota</taxon>
        <taxon>Metazoa</taxon>
        <taxon>Spiralia</taxon>
        <taxon>Lophotrochozoa</taxon>
        <taxon>Platyhelminthes</taxon>
        <taxon>Trematoda</taxon>
        <taxon>Digenea</taxon>
        <taxon>Plagiorchiida</taxon>
        <taxon>Troglotremata</taxon>
        <taxon>Troglotrematidae</taxon>
        <taxon>Paragonimus</taxon>
    </lineage>
</organism>
<sequence>MDQQITAVIINRQENKLKKGAGYHLDLLVVAVTIAINSILGIPWFVAATVLSINHLLSLKKESEVSAPGERPVYLGCRYVYLPACGCLHKCLPPVPV</sequence>
<dbReference type="PANTHER" id="PTHR11453">
    <property type="entry name" value="ANION EXCHANGE PROTEIN"/>
    <property type="match status" value="1"/>
</dbReference>
<keyword evidence="2 5" id="KW-0812">Transmembrane</keyword>
<accession>A0A8J4SJP3</accession>
<evidence type="ECO:0000256" key="1">
    <source>
        <dbReference type="ARBA" id="ARBA00004141"/>
    </source>
</evidence>
<dbReference type="Proteomes" id="UP000748531">
    <property type="component" value="Unassembled WGS sequence"/>
</dbReference>
<evidence type="ECO:0000313" key="8">
    <source>
        <dbReference type="Proteomes" id="UP000748531"/>
    </source>
</evidence>
<dbReference type="GO" id="GO:0005886">
    <property type="term" value="C:plasma membrane"/>
    <property type="evidence" value="ECO:0007669"/>
    <property type="project" value="TreeGrafter"/>
</dbReference>
<dbReference type="GO" id="GO:0008510">
    <property type="term" value="F:sodium:bicarbonate symporter activity"/>
    <property type="evidence" value="ECO:0007669"/>
    <property type="project" value="TreeGrafter"/>
</dbReference>
<keyword evidence="4 5" id="KW-0472">Membrane</keyword>
<keyword evidence="8" id="KW-1185">Reference proteome</keyword>
<protein>
    <recommendedName>
        <fullName evidence="6">Bicarbonate transporter-like transmembrane domain-containing protein</fullName>
    </recommendedName>
</protein>